<dbReference type="Pfam" id="PF14504">
    <property type="entry name" value="CAP_assoc_N"/>
    <property type="match status" value="1"/>
</dbReference>
<dbReference type="PANTHER" id="PTHR31157:SF26">
    <property type="entry name" value="SCP-LIKE EXTRACELLULAR PROTEIN"/>
    <property type="match status" value="1"/>
</dbReference>
<keyword evidence="4" id="KW-1185">Reference proteome</keyword>
<evidence type="ECO:0000313" key="4">
    <source>
        <dbReference type="Proteomes" id="UP000286235"/>
    </source>
</evidence>
<dbReference type="InterPro" id="IPR035940">
    <property type="entry name" value="CAP_sf"/>
</dbReference>
<reference evidence="3 4" key="1">
    <citation type="submission" date="2013-12" db="EMBL/GenBank/DDBJ databases">
        <title>Genome and proteome characterization of Caldibacillus debilis GB1 derived from a cellulolytic aero-tolerant co-culture.</title>
        <authorList>
            <person name="Wushke S.T."/>
            <person name="Zhang X."/>
            <person name="Fristensky B."/>
            <person name="Wilkins J.A."/>
            <person name="Levin D.B."/>
            <person name="Sparling R."/>
        </authorList>
    </citation>
    <scope>NUCLEOTIDE SEQUENCE [LARGE SCALE GENOMIC DNA]</scope>
    <source>
        <strain evidence="3 4">GB1</strain>
    </source>
</reference>
<evidence type="ECO:0000259" key="1">
    <source>
        <dbReference type="Pfam" id="PF00188"/>
    </source>
</evidence>
<organism evidence="3 4">
    <name type="scientific">Caldibacillus debilis GB1</name>
    <dbReference type="NCBI Taxonomy" id="1339248"/>
    <lineage>
        <taxon>Bacteria</taxon>
        <taxon>Bacillati</taxon>
        <taxon>Bacillota</taxon>
        <taxon>Bacilli</taxon>
        <taxon>Bacillales</taxon>
        <taxon>Bacillaceae</taxon>
        <taxon>Caldibacillus</taxon>
    </lineage>
</organism>
<accession>A0A420VKE6</accession>
<evidence type="ECO:0000313" key="3">
    <source>
        <dbReference type="EMBL" id="RKO63858.1"/>
    </source>
</evidence>
<dbReference type="SUPFAM" id="SSF55797">
    <property type="entry name" value="PR-1-like"/>
    <property type="match status" value="1"/>
</dbReference>
<dbReference type="Gene3D" id="3.40.33.10">
    <property type="entry name" value="CAP"/>
    <property type="match status" value="1"/>
</dbReference>
<dbReference type="AlphaFoldDB" id="A0A420VKE6"/>
<dbReference type="Proteomes" id="UP000286235">
    <property type="component" value="Unassembled WGS sequence"/>
</dbReference>
<name>A0A420VKE6_9BACI</name>
<dbReference type="EMBL" id="AZRV01000002">
    <property type="protein sequence ID" value="RKO63858.1"/>
    <property type="molecule type" value="Genomic_DNA"/>
</dbReference>
<protein>
    <submittedName>
        <fullName evidence="3">Uncharacterized protein with SCP/PR1 domain</fullName>
    </submittedName>
</protein>
<proteinExistence type="predicted"/>
<gene>
    <name evidence="3" type="ORF">Cdeb_02467</name>
</gene>
<dbReference type="Pfam" id="PF00188">
    <property type="entry name" value="CAP"/>
    <property type="match status" value="1"/>
</dbReference>
<dbReference type="CDD" id="cd05379">
    <property type="entry name" value="CAP_bacterial"/>
    <property type="match status" value="1"/>
</dbReference>
<sequence>MKLLIALTVIFVLSIAFNIIYSRDKEDVLIDKRTDPTEDHSLNREDVKEKKKSERPSDGISVYIGQSVDKLQQTYGIPGRIEPSFYGYDWWIYHPQDDKYMQVGVKDGRIVTIALAGKEIKADPFRIGEKLQSIYQKVDMEPEVEIRYEGGIYRFEILEEDLNYRPLIPLGDIYAQLYLDKFTGKLLFIRFMDKRTLLEMKPYDLTYVGKLVEPEELSEEDRLKAEKGTERQIFDLTNLIRSSHQLPPLAWDDKVAEVALNHSKDMFETETFSHESKGYGTLADRLKANGVYYEKAGENIAYQYSDSIAVVAGWLNSKSHRETMLDEAFTHLGVGVYQKYYTENFTDELGE</sequence>
<feature type="domain" description="SCP" evidence="1">
    <location>
        <begin position="234"/>
        <end position="342"/>
    </location>
</feature>
<evidence type="ECO:0000259" key="2">
    <source>
        <dbReference type="Pfam" id="PF14504"/>
    </source>
</evidence>
<dbReference type="InterPro" id="IPR029410">
    <property type="entry name" value="CAP_assoc"/>
</dbReference>
<dbReference type="PANTHER" id="PTHR31157">
    <property type="entry name" value="SCP DOMAIN-CONTAINING PROTEIN"/>
    <property type="match status" value="1"/>
</dbReference>
<comment type="caution">
    <text evidence="3">The sequence shown here is derived from an EMBL/GenBank/DDBJ whole genome shotgun (WGS) entry which is preliminary data.</text>
</comment>
<dbReference type="InterPro" id="IPR014044">
    <property type="entry name" value="CAP_dom"/>
</dbReference>
<feature type="domain" description="CAP-associated" evidence="2">
    <location>
        <begin position="64"/>
        <end position="203"/>
    </location>
</feature>